<organism evidence="2 3">
    <name type="scientific">Portunus trituberculatus</name>
    <name type="common">Swimming crab</name>
    <name type="synonym">Neptunus trituberculatus</name>
    <dbReference type="NCBI Taxonomy" id="210409"/>
    <lineage>
        <taxon>Eukaryota</taxon>
        <taxon>Metazoa</taxon>
        <taxon>Ecdysozoa</taxon>
        <taxon>Arthropoda</taxon>
        <taxon>Crustacea</taxon>
        <taxon>Multicrustacea</taxon>
        <taxon>Malacostraca</taxon>
        <taxon>Eumalacostraca</taxon>
        <taxon>Eucarida</taxon>
        <taxon>Decapoda</taxon>
        <taxon>Pleocyemata</taxon>
        <taxon>Brachyura</taxon>
        <taxon>Eubrachyura</taxon>
        <taxon>Portunoidea</taxon>
        <taxon>Portunidae</taxon>
        <taxon>Portuninae</taxon>
        <taxon>Portunus</taxon>
    </lineage>
</organism>
<comment type="caution">
    <text evidence="2">The sequence shown here is derived from an EMBL/GenBank/DDBJ whole genome shotgun (WGS) entry which is preliminary data.</text>
</comment>
<dbReference type="Proteomes" id="UP000324222">
    <property type="component" value="Unassembled WGS sequence"/>
</dbReference>
<protein>
    <submittedName>
        <fullName evidence="2">Uncharacterized protein</fullName>
    </submittedName>
</protein>
<sequence length="71" mass="7528">MDTPPSPARPYTHAPFPGVEGAREGAEGGEALRHPGRSSPAFFDPVVAWRGVAWRGGVWRRGVPGHPISAT</sequence>
<proteinExistence type="predicted"/>
<reference evidence="2 3" key="1">
    <citation type="submission" date="2019-05" db="EMBL/GenBank/DDBJ databases">
        <title>Another draft genome of Portunus trituberculatus and its Hox gene families provides insights of decapod evolution.</title>
        <authorList>
            <person name="Jeong J.-H."/>
            <person name="Song I."/>
            <person name="Kim S."/>
            <person name="Choi T."/>
            <person name="Kim D."/>
            <person name="Ryu S."/>
            <person name="Kim W."/>
        </authorList>
    </citation>
    <scope>NUCLEOTIDE SEQUENCE [LARGE SCALE GENOMIC DNA]</scope>
    <source>
        <tissue evidence="2">Muscle</tissue>
    </source>
</reference>
<evidence type="ECO:0000256" key="1">
    <source>
        <dbReference type="SAM" id="MobiDB-lite"/>
    </source>
</evidence>
<evidence type="ECO:0000313" key="2">
    <source>
        <dbReference type="EMBL" id="MPC11881.1"/>
    </source>
</evidence>
<dbReference type="EMBL" id="VSRR010000186">
    <property type="protein sequence ID" value="MPC11881.1"/>
    <property type="molecule type" value="Genomic_DNA"/>
</dbReference>
<keyword evidence="3" id="KW-1185">Reference proteome</keyword>
<dbReference type="AlphaFoldDB" id="A0A5B7CSN1"/>
<evidence type="ECO:0000313" key="3">
    <source>
        <dbReference type="Proteomes" id="UP000324222"/>
    </source>
</evidence>
<accession>A0A5B7CSN1</accession>
<name>A0A5B7CSN1_PORTR</name>
<feature type="region of interest" description="Disordered" evidence="1">
    <location>
        <begin position="1"/>
        <end position="38"/>
    </location>
</feature>
<gene>
    <name evidence="2" type="ORF">E2C01_004556</name>
</gene>
<feature type="compositionally biased region" description="Basic and acidic residues" evidence="1">
    <location>
        <begin position="21"/>
        <end position="33"/>
    </location>
</feature>